<dbReference type="EMBL" id="MGAF01000022">
    <property type="protein sequence ID" value="OGK41158.1"/>
    <property type="molecule type" value="Genomic_DNA"/>
</dbReference>
<dbReference type="InterPro" id="IPR027417">
    <property type="entry name" value="P-loop_NTPase"/>
</dbReference>
<dbReference type="AlphaFoldDB" id="A0A1F7ICR6"/>
<dbReference type="PANTHER" id="PTHR33295:SF18">
    <property type="entry name" value="AAA+ ATPASE DOMAIN-CONTAINING PROTEIN"/>
    <property type="match status" value="1"/>
</dbReference>
<evidence type="ECO:0008006" key="5">
    <source>
        <dbReference type="Google" id="ProtNLM"/>
    </source>
</evidence>
<dbReference type="Pfam" id="PF13173">
    <property type="entry name" value="AAA_14"/>
    <property type="match status" value="1"/>
</dbReference>
<dbReference type="Pfam" id="PF13635">
    <property type="entry name" value="DUF4143"/>
    <property type="match status" value="1"/>
</dbReference>
<dbReference type="PANTHER" id="PTHR33295">
    <property type="entry name" value="ATPASE"/>
    <property type="match status" value="1"/>
</dbReference>
<comment type="caution">
    <text evidence="3">The sequence shown here is derived from an EMBL/GenBank/DDBJ whole genome shotgun (WGS) entry which is preliminary data.</text>
</comment>
<evidence type="ECO:0000313" key="3">
    <source>
        <dbReference type="EMBL" id="OGK41158.1"/>
    </source>
</evidence>
<protein>
    <recommendedName>
        <fullName evidence="5">AAA+ ATPase domain-containing protein</fullName>
    </recommendedName>
</protein>
<organism evidence="3 4">
    <name type="scientific">Candidatus Roizmanbacteria bacterium RIFCSPLOWO2_01_FULL_35_13</name>
    <dbReference type="NCBI Taxonomy" id="1802055"/>
    <lineage>
        <taxon>Bacteria</taxon>
        <taxon>Candidatus Roizmaniibacteriota</taxon>
    </lineage>
</organism>
<reference evidence="3 4" key="1">
    <citation type="journal article" date="2016" name="Nat. Commun.">
        <title>Thousands of microbial genomes shed light on interconnected biogeochemical processes in an aquifer system.</title>
        <authorList>
            <person name="Anantharaman K."/>
            <person name="Brown C.T."/>
            <person name="Hug L.A."/>
            <person name="Sharon I."/>
            <person name="Castelle C.J."/>
            <person name="Probst A.J."/>
            <person name="Thomas B.C."/>
            <person name="Singh A."/>
            <person name="Wilkins M.J."/>
            <person name="Karaoz U."/>
            <person name="Brodie E.L."/>
            <person name="Williams K.H."/>
            <person name="Hubbard S.S."/>
            <person name="Banfield J.F."/>
        </authorList>
    </citation>
    <scope>NUCLEOTIDE SEQUENCE [LARGE SCALE GENOMIC DNA]</scope>
</reference>
<feature type="domain" description="AAA" evidence="1">
    <location>
        <begin position="48"/>
        <end position="182"/>
    </location>
</feature>
<dbReference type="STRING" id="1802055.A3A74_02335"/>
<proteinExistence type="predicted"/>
<dbReference type="Proteomes" id="UP000179270">
    <property type="component" value="Unassembled WGS sequence"/>
</dbReference>
<accession>A0A1F7ICR6</accession>
<evidence type="ECO:0000313" key="4">
    <source>
        <dbReference type="Proteomes" id="UP000179270"/>
    </source>
</evidence>
<gene>
    <name evidence="3" type="ORF">A3A74_02335</name>
</gene>
<dbReference type="InterPro" id="IPR041682">
    <property type="entry name" value="AAA_14"/>
</dbReference>
<sequence length="452" mass="53369">MDDFLFAKHNPWWNNRQAIEQDVSLLEYEKQKFKHKHQFIDDFSHGDSVFILRGPRRIGKTTLLKLIIAKLLKSNTVQPQNIFFYPCDRVSDFNQLYDLVLNYLGQADKGQRYIFLDEVSFVKEWQRAIKDLWDSGDLSGVTLVLTGSNALDLKISAERLPGRRGKLEHIDIEYSPLRFEEFIKMVKIKKNIKELFMDYAVCGGFPQAINEYYNNGYIPNYLYDVYLNWIEGDIYKTGKSEKLMYEILREVIKHLSSNTSWYKIAKNTNIGSHSTVQDYLDVFEKLYLTFYLHFYSIDQKKPYLSKNKKIYFNDPVILHSVKAKTEGFTDQYFTYSQSTVKERIFLARMVEGIVAAHIHQIGARVYYGNYKGKEIDLVLEEKGRLLPIEVKYQNTIKVNEFSYWNESYPLVVVTKSFNLKRGNLIFISLENFLPKFNSRYKDELLKKFRSNE</sequence>
<evidence type="ECO:0000259" key="2">
    <source>
        <dbReference type="Pfam" id="PF13635"/>
    </source>
</evidence>
<feature type="domain" description="DUF4143" evidence="2">
    <location>
        <begin position="239"/>
        <end position="392"/>
    </location>
</feature>
<evidence type="ECO:0000259" key="1">
    <source>
        <dbReference type="Pfam" id="PF13173"/>
    </source>
</evidence>
<name>A0A1F7ICR6_9BACT</name>
<dbReference type="SUPFAM" id="SSF52540">
    <property type="entry name" value="P-loop containing nucleoside triphosphate hydrolases"/>
    <property type="match status" value="1"/>
</dbReference>
<dbReference type="InterPro" id="IPR025420">
    <property type="entry name" value="DUF4143"/>
</dbReference>